<gene>
    <name evidence="1" type="ORF">KOR42_38170</name>
</gene>
<accession>A0A5C5WIE3</accession>
<evidence type="ECO:0000313" key="2">
    <source>
        <dbReference type="Proteomes" id="UP000317243"/>
    </source>
</evidence>
<protein>
    <submittedName>
        <fullName evidence="1">Uncharacterized protein</fullName>
    </submittedName>
</protein>
<proteinExistence type="predicted"/>
<keyword evidence="2" id="KW-1185">Reference proteome</keyword>
<reference evidence="1 2" key="1">
    <citation type="submission" date="2019-02" db="EMBL/GenBank/DDBJ databases">
        <title>Deep-cultivation of Planctomycetes and their phenomic and genomic characterization uncovers novel biology.</title>
        <authorList>
            <person name="Wiegand S."/>
            <person name="Jogler M."/>
            <person name="Boedeker C."/>
            <person name="Pinto D."/>
            <person name="Vollmers J."/>
            <person name="Rivas-Marin E."/>
            <person name="Kohn T."/>
            <person name="Peeters S.H."/>
            <person name="Heuer A."/>
            <person name="Rast P."/>
            <person name="Oberbeckmann S."/>
            <person name="Bunk B."/>
            <person name="Jeske O."/>
            <person name="Meyerdierks A."/>
            <person name="Storesund J.E."/>
            <person name="Kallscheuer N."/>
            <person name="Luecker S."/>
            <person name="Lage O.M."/>
            <person name="Pohl T."/>
            <person name="Merkel B.J."/>
            <person name="Hornburger P."/>
            <person name="Mueller R.-W."/>
            <person name="Bruemmer F."/>
            <person name="Labrenz M."/>
            <person name="Spormann A.M."/>
            <person name="Op Den Camp H."/>
            <person name="Overmann J."/>
            <person name="Amann R."/>
            <person name="Jetten M.S.M."/>
            <person name="Mascher T."/>
            <person name="Medema M.H."/>
            <person name="Devos D.P."/>
            <person name="Kaster A.-K."/>
            <person name="Ovreas L."/>
            <person name="Rohde M."/>
            <person name="Galperin M.Y."/>
            <person name="Jogler C."/>
        </authorList>
    </citation>
    <scope>NUCLEOTIDE SEQUENCE [LARGE SCALE GENOMIC DNA]</scope>
    <source>
        <strain evidence="1 2">KOR42</strain>
    </source>
</reference>
<dbReference type="EMBL" id="SIHI01000017">
    <property type="protein sequence ID" value="TWT49865.1"/>
    <property type="molecule type" value="Genomic_DNA"/>
</dbReference>
<evidence type="ECO:0000313" key="1">
    <source>
        <dbReference type="EMBL" id="TWT49865.1"/>
    </source>
</evidence>
<comment type="caution">
    <text evidence="1">The sequence shown here is derived from an EMBL/GenBank/DDBJ whole genome shotgun (WGS) entry which is preliminary data.</text>
</comment>
<dbReference type="AlphaFoldDB" id="A0A5C5WIE3"/>
<name>A0A5C5WIE3_9PLAN</name>
<dbReference type="Proteomes" id="UP000317243">
    <property type="component" value="Unassembled WGS sequence"/>
</dbReference>
<organism evidence="1 2">
    <name type="scientific">Thalassoglobus neptunius</name>
    <dbReference type="NCBI Taxonomy" id="1938619"/>
    <lineage>
        <taxon>Bacteria</taxon>
        <taxon>Pseudomonadati</taxon>
        <taxon>Planctomycetota</taxon>
        <taxon>Planctomycetia</taxon>
        <taxon>Planctomycetales</taxon>
        <taxon>Planctomycetaceae</taxon>
        <taxon>Thalassoglobus</taxon>
    </lineage>
</organism>
<sequence length="86" mass="9970">MVSPQKKVFATEGCEHLIELESEDQFPECTRSFRVWGSCENDLVQDGLSLCDKSFDFVVGEIRSFQFFVDFQLSVDPHHHCDFCVF</sequence>